<feature type="compositionally biased region" description="Basic and acidic residues" evidence="1">
    <location>
        <begin position="197"/>
        <end position="206"/>
    </location>
</feature>
<feature type="compositionally biased region" description="Pro residues" evidence="1">
    <location>
        <begin position="23"/>
        <end position="32"/>
    </location>
</feature>
<feature type="region of interest" description="Disordered" evidence="1">
    <location>
        <begin position="1"/>
        <end position="70"/>
    </location>
</feature>
<gene>
    <name evidence="2" type="ORF">CPLU01_01055</name>
</gene>
<organism evidence="2 3">
    <name type="scientific">Colletotrichum plurivorum</name>
    <dbReference type="NCBI Taxonomy" id="2175906"/>
    <lineage>
        <taxon>Eukaryota</taxon>
        <taxon>Fungi</taxon>
        <taxon>Dikarya</taxon>
        <taxon>Ascomycota</taxon>
        <taxon>Pezizomycotina</taxon>
        <taxon>Sordariomycetes</taxon>
        <taxon>Hypocreomycetidae</taxon>
        <taxon>Glomerellales</taxon>
        <taxon>Glomerellaceae</taxon>
        <taxon>Colletotrichum</taxon>
        <taxon>Colletotrichum orchidearum species complex</taxon>
    </lineage>
</organism>
<protein>
    <submittedName>
        <fullName evidence="2">Uncharacterized protein</fullName>
    </submittedName>
</protein>
<feature type="compositionally biased region" description="Basic and acidic residues" evidence="1">
    <location>
        <begin position="270"/>
        <end position="282"/>
    </location>
</feature>
<evidence type="ECO:0000256" key="1">
    <source>
        <dbReference type="SAM" id="MobiDB-lite"/>
    </source>
</evidence>
<keyword evidence="3" id="KW-1185">Reference proteome</keyword>
<evidence type="ECO:0000313" key="2">
    <source>
        <dbReference type="EMBL" id="KAF6840684.1"/>
    </source>
</evidence>
<evidence type="ECO:0000313" key="3">
    <source>
        <dbReference type="Proteomes" id="UP000654918"/>
    </source>
</evidence>
<dbReference type="AlphaFoldDB" id="A0A8H6NQN7"/>
<name>A0A8H6NQN7_9PEZI</name>
<accession>A0A8H6NQN7</accession>
<comment type="caution">
    <text evidence="2">The sequence shown here is derived from an EMBL/GenBank/DDBJ whole genome shotgun (WGS) entry which is preliminary data.</text>
</comment>
<feature type="region of interest" description="Disordered" evidence="1">
    <location>
        <begin position="135"/>
        <end position="157"/>
    </location>
</feature>
<dbReference type="Proteomes" id="UP000654918">
    <property type="component" value="Unassembled WGS sequence"/>
</dbReference>
<feature type="region of interest" description="Disordered" evidence="1">
    <location>
        <begin position="88"/>
        <end position="121"/>
    </location>
</feature>
<sequence length="282" mass="30184">MRSTASTTSLHTTHHRPQTTPARPVPKAPCLPGPNGGRGQAMTRGRSRGRHAEHGTQNTGHGTAHPHRTAQDDQVNQFARVESLHGIQPAATDARPKAIGGRTGFGSNLSRPSAGSPRRPVGGLVGALGAVVGDTLRPLPTSRQSGNRSQKQPASRRYMPVSLFPTCFCIVAATPVPGPSLSRGRPNPTMQRAPGPYHDEVSRDGESPAAVLSGGRGALARERRKRRSARKPPGAPGQARKQTAVRIVARITKVPWARANKPGRFRRNKDRHEERDNVAKGN</sequence>
<proteinExistence type="predicted"/>
<feature type="compositionally biased region" description="Polar residues" evidence="1">
    <location>
        <begin position="141"/>
        <end position="153"/>
    </location>
</feature>
<reference evidence="2" key="1">
    <citation type="journal article" date="2020" name="Phytopathology">
        <title>Genome Sequence Resources of Colletotrichum truncatum, C. plurivorum, C. musicola, and C. sojae: Four Species Pathogenic to Soybean (Glycine max).</title>
        <authorList>
            <person name="Rogerio F."/>
            <person name="Boufleur T.R."/>
            <person name="Ciampi-Guillardi M."/>
            <person name="Sukno S.A."/>
            <person name="Thon M.R."/>
            <person name="Massola Junior N.S."/>
            <person name="Baroncelli R."/>
        </authorList>
    </citation>
    <scope>NUCLEOTIDE SEQUENCE</scope>
    <source>
        <strain evidence="2">LFN00145</strain>
    </source>
</reference>
<feature type="region of interest" description="Disordered" evidence="1">
    <location>
        <begin position="176"/>
        <end position="282"/>
    </location>
</feature>
<feature type="compositionally biased region" description="Low complexity" evidence="1">
    <location>
        <begin position="1"/>
        <end position="11"/>
    </location>
</feature>
<dbReference type="EMBL" id="WIGO01000006">
    <property type="protein sequence ID" value="KAF6840684.1"/>
    <property type="molecule type" value="Genomic_DNA"/>
</dbReference>